<organism evidence="10 12">
    <name type="scientific">Eisenbergiella massiliensis</name>
    <dbReference type="NCBI Taxonomy" id="1720294"/>
    <lineage>
        <taxon>Bacteria</taxon>
        <taxon>Bacillati</taxon>
        <taxon>Bacillota</taxon>
        <taxon>Clostridia</taxon>
        <taxon>Lachnospirales</taxon>
        <taxon>Lachnospiraceae</taxon>
        <taxon>Eisenbergiella</taxon>
    </lineage>
</organism>
<dbReference type="Proteomes" id="UP000261166">
    <property type="component" value="Unassembled WGS sequence"/>
</dbReference>
<dbReference type="Gene3D" id="2.30.40.10">
    <property type="entry name" value="Urease, subunit C, domain 1"/>
    <property type="match status" value="1"/>
</dbReference>
<dbReference type="InterPro" id="IPR003764">
    <property type="entry name" value="GlcNAc_6-P_deAcase"/>
</dbReference>
<proteinExistence type="inferred from homology"/>
<dbReference type="RefSeq" id="WP_025490209.1">
    <property type="nucleotide sequence ID" value="NZ_CAMAZV010000150.1"/>
</dbReference>
<evidence type="ECO:0000313" key="11">
    <source>
        <dbReference type="EMBL" id="RGE67568.1"/>
    </source>
</evidence>
<sequence>MIIQSKRVWIAGQFLAMQIEMQNGKITDILPYGTKAADIDYGDKRIVPGFIDVHTHGAYGFDTNDAEPEGLRDWMKRIPEEGVTAILPTTVTQMPDVLTAALKNVAAVVSEGYEGAEILGVHFEGPYLDMEYKGAQPPEAIAKATVEQFKMYQEAAQGLIKYITMAPEHDENFALTRYCRETGVVVSMGHSSATYEQAMLGIANGATSMTHVYNGMTPYHHRKPGLVGTALRVRDIYGEIICDGCHSHLAALNNFFQAKGRDYSIMISDSLRAKHCPPGGNYQLGGHDIEIGEDGLARLKGTDTIAGSTLNMNKGLKILVEQAMVPFDAALNSCTINPARCLGADNRKGKIVTGYDADLVILEDNYDVTQTYCKGTPML</sequence>
<feature type="binding site" evidence="8">
    <location>
        <position position="190"/>
    </location>
    <ligand>
        <name>Zn(2+)</name>
        <dbReference type="ChEBI" id="CHEBI:29105"/>
    </ligand>
</feature>
<dbReference type="GO" id="GO:0006046">
    <property type="term" value="P:N-acetylglucosamine catabolic process"/>
    <property type="evidence" value="ECO:0007669"/>
    <property type="project" value="TreeGrafter"/>
</dbReference>
<dbReference type="CDD" id="cd00854">
    <property type="entry name" value="NagA"/>
    <property type="match status" value="1"/>
</dbReference>
<dbReference type="Gene3D" id="3.20.20.140">
    <property type="entry name" value="Metal-dependent hydrolases"/>
    <property type="match status" value="1"/>
</dbReference>
<evidence type="ECO:0000256" key="1">
    <source>
        <dbReference type="ARBA" id="ARBA00010716"/>
    </source>
</evidence>
<evidence type="ECO:0000313" key="12">
    <source>
        <dbReference type="Proteomes" id="UP000260812"/>
    </source>
</evidence>
<dbReference type="EMBL" id="QVLU01000023">
    <property type="protein sequence ID" value="RGE67568.1"/>
    <property type="molecule type" value="Genomic_DNA"/>
</dbReference>
<dbReference type="InterPro" id="IPR011059">
    <property type="entry name" value="Metal-dep_hydrolase_composite"/>
</dbReference>
<name>A0A3E3I0J1_9FIRM</name>
<feature type="binding site" evidence="8">
    <location>
        <position position="124"/>
    </location>
    <ligand>
        <name>Zn(2+)</name>
        <dbReference type="ChEBI" id="CHEBI:29105"/>
    </ligand>
</feature>
<evidence type="ECO:0000256" key="3">
    <source>
        <dbReference type="ARBA" id="ARBA00022801"/>
    </source>
</evidence>
<evidence type="ECO:0000313" key="10">
    <source>
        <dbReference type="EMBL" id="RGE57741.1"/>
    </source>
</evidence>
<feature type="binding site" evidence="7">
    <location>
        <begin position="214"/>
        <end position="215"/>
    </location>
    <ligand>
        <name>substrate</name>
    </ligand>
</feature>
<dbReference type="Pfam" id="PF01979">
    <property type="entry name" value="Amidohydro_1"/>
    <property type="match status" value="1"/>
</dbReference>
<dbReference type="SUPFAM" id="SSF51338">
    <property type="entry name" value="Composite domain of metallo-dependent hydrolases"/>
    <property type="match status" value="1"/>
</dbReference>
<protein>
    <submittedName>
        <fullName evidence="10">N-acetylglucosamine-6-phosphate deacetylase</fullName>
        <ecNumber evidence="10">3.5.1.25</ecNumber>
    </submittedName>
</protein>
<evidence type="ECO:0000256" key="8">
    <source>
        <dbReference type="PIRSR" id="PIRSR038994-3"/>
    </source>
</evidence>
<dbReference type="GO" id="GO:0008448">
    <property type="term" value="F:N-acetylglucosamine-6-phosphate deacetylase activity"/>
    <property type="evidence" value="ECO:0007669"/>
    <property type="project" value="UniProtKB-EC"/>
</dbReference>
<feature type="domain" description="Amidohydrolase-related" evidence="9">
    <location>
        <begin position="46"/>
        <end position="376"/>
    </location>
</feature>
<gene>
    <name evidence="10" type="primary">nagA</name>
    <name evidence="11" type="ORF">DWY69_21925</name>
    <name evidence="10" type="ORF">DXC51_18810</name>
</gene>
<evidence type="ECO:0000256" key="5">
    <source>
        <dbReference type="PIRNR" id="PIRNR038994"/>
    </source>
</evidence>
<dbReference type="EMBL" id="QVLV01000014">
    <property type="protein sequence ID" value="RGE57741.1"/>
    <property type="molecule type" value="Genomic_DNA"/>
</dbReference>
<dbReference type="EC" id="3.5.1.25" evidence="10"/>
<dbReference type="PIRSF" id="PIRSF038994">
    <property type="entry name" value="NagA"/>
    <property type="match status" value="1"/>
</dbReference>
<feature type="binding site" evidence="7">
    <location>
        <position position="135"/>
    </location>
    <ligand>
        <name>substrate</name>
    </ligand>
</feature>
<feature type="binding site" evidence="7">
    <location>
        <position position="246"/>
    </location>
    <ligand>
        <name>substrate</name>
    </ligand>
</feature>
<comment type="similarity">
    <text evidence="1 5">Belongs to the metallo-dependent hydrolases superfamily. NagA family.</text>
</comment>
<dbReference type="InterPro" id="IPR032466">
    <property type="entry name" value="Metal_Hydrolase"/>
</dbReference>
<comment type="caution">
    <text evidence="10">The sequence shown here is derived from an EMBL/GenBank/DDBJ whole genome shotgun (WGS) entry which is preliminary data.</text>
</comment>
<dbReference type="OrthoDB" id="9776488at2"/>
<evidence type="ECO:0000256" key="7">
    <source>
        <dbReference type="PIRSR" id="PIRSR038994-2"/>
    </source>
</evidence>
<evidence type="ECO:0000313" key="13">
    <source>
        <dbReference type="Proteomes" id="UP000261166"/>
    </source>
</evidence>
<keyword evidence="4 5" id="KW-0119">Carbohydrate metabolism</keyword>
<dbReference type="GeneID" id="86056882"/>
<dbReference type="GO" id="GO:0046872">
    <property type="term" value="F:metal ion binding"/>
    <property type="evidence" value="ECO:0007669"/>
    <property type="project" value="UniProtKB-KW"/>
</dbReference>
<feature type="binding site" evidence="8">
    <location>
        <position position="211"/>
    </location>
    <ligand>
        <name>Zn(2+)</name>
        <dbReference type="ChEBI" id="CHEBI:29105"/>
    </ligand>
</feature>
<feature type="binding site" evidence="7">
    <location>
        <begin position="305"/>
        <end position="307"/>
    </location>
    <ligand>
        <name>substrate</name>
    </ligand>
</feature>
<keyword evidence="2 8" id="KW-0479">Metal-binding</keyword>
<evidence type="ECO:0000256" key="4">
    <source>
        <dbReference type="ARBA" id="ARBA00023277"/>
    </source>
</evidence>
<dbReference type="PANTHER" id="PTHR11113:SF14">
    <property type="entry name" value="N-ACETYLGLUCOSAMINE-6-PHOSPHATE DEACETYLASE"/>
    <property type="match status" value="1"/>
</dbReference>
<dbReference type="SUPFAM" id="SSF51556">
    <property type="entry name" value="Metallo-dependent hydrolases"/>
    <property type="match status" value="1"/>
</dbReference>
<feature type="binding site" evidence="7">
    <location>
        <position position="222"/>
    </location>
    <ligand>
        <name>substrate</name>
    </ligand>
</feature>
<reference evidence="10 13" key="1">
    <citation type="submission" date="2018-08" db="EMBL/GenBank/DDBJ databases">
        <title>A genome reference for cultivated species of the human gut microbiota.</title>
        <authorList>
            <person name="Zou Y."/>
            <person name="Xue W."/>
            <person name="Luo G."/>
        </authorList>
    </citation>
    <scope>NUCLEOTIDE SEQUENCE [LARGE SCALE GENOMIC DNA]</scope>
    <source>
        <strain evidence="11 13">AF26-4BH</strain>
        <strain evidence="10">TF05-5AC</strain>
    </source>
</reference>
<evidence type="ECO:0000256" key="2">
    <source>
        <dbReference type="ARBA" id="ARBA00022723"/>
    </source>
</evidence>
<evidence type="ECO:0000256" key="6">
    <source>
        <dbReference type="PIRSR" id="PIRSR038994-1"/>
    </source>
</evidence>
<dbReference type="InterPro" id="IPR006680">
    <property type="entry name" value="Amidohydro-rel"/>
</dbReference>
<comment type="cofactor">
    <cofactor evidence="8">
        <name>a divalent metal cation</name>
        <dbReference type="ChEBI" id="CHEBI:60240"/>
    </cofactor>
    <text evidence="8">Binds 1 divalent metal cation per subunit.</text>
</comment>
<dbReference type="AlphaFoldDB" id="A0A3E3I0J1"/>
<dbReference type="PANTHER" id="PTHR11113">
    <property type="entry name" value="N-ACETYLGLUCOSAMINE-6-PHOSPHATE DEACETYLASE"/>
    <property type="match status" value="1"/>
</dbReference>
<accession>A0A3E3I0J1</accession>
<evidence type="ECO:0000259" key="9">
    <source>
        <dbReference type="Pfam" id="PF01979"/>
    </source>
</evidence>
<dbReference type="NCBIfam" id="TIGR00221">
    <property type="entry name" value="nagA"/>
    <property type="match status" value="1"/>
</dbReference>
<dbReference type="Proteomes" id="UP000260812">
    <property type="component" value="Unassembled WGS sequence"/>
</dbReference>
<keyword evidence="12" id="KW-1185">Reference proteome</keyword>
<feature type="active site" description="Proton donor/acceptor" evidence="6">
    <location>
        <position position="269"/>
    </location>
</feature>
<keyword evidence="3 5" id="KW-0378">Hydrolase</keyword>
<dbReference type="GeneID" id="97988866"/>